<dbReference type="InterPro" id="IPR050808">
    <property type="entry name" value="Phage_Integrase"/>
</dbReference>
<name>A0ABM5M9B8_FRAST</name>
<reference evidence="4" key="1">
    <citation type="submission" date="2011-05" db="EMBL/GenBank/DDBJ databases">
        <authorList>
            <person name="Kuske C.R."/>
            <person name="Challacombe J.F."/>
            <person name="Siddaramappa S."/>
            <person name="Petersen J.M."/>
            <person name="Bruce D.C."/>
        </authorList>
    </citation>
    <scope>NUCLEOTIDE SEQUENCE</scope>
    <source>
        <strain evidence="4">TX077308</strain>
    </source>
</reference>
<dbReference type="InterPro" id="IPR038488">
    <property type="entry name" value="Integrase_DNA-bd_sf"/>
</dbReference>
<dbReference type="RefSeq" id="WP_013922652.1">
    <property type="nucleotide sequence ID" value="NC_015696.1"/>
</dbReference>
<dbReference type="PANTHER" id="PTHR30629">
    <property type="entry name" value="PROPHAGE INTEGRASE"/>
    <property type="match status" value="1"/>
</dbReference>
<sequence>MAKKITELTLKALKYKDQKSKSLGNKLYIRIDKNNSKYFFYNYMIAGNRYSIGIGGYPAVSLANARVIASKYSELLANGENPKDYVEGLKANDDKLFSNIIDKYIQHKIKIMIGQRLHRKNTLIDSIIKSSRYLKIDI</sequence>
<dbReference type="Gene3D" id="3.30.160.390">
    <property type="entry name" value="Integrase, DNA-binding domain"/>
    <property type="match status" value="1"/>
</dbReference>
<accession>A0ABM5M9B8</accession>
<evidence type="ECO:0000256" key="2">
    <source>
        <dbReference type="ARBA" id="ARBA00022908"/>
    </source>
</evidence>
<dbReference type="Proteomes" id="UP000000490">
    <property type="component" value="Chromosome"/>
</dbReference>
<dbReference type="InterPro" id="IPR025166">
    <property type="entry name" value="Integrase_DNA_bind_dom"/>
</dbReference>
<keyword evidence="2" id="KW-0229">DNA integration</keyword>
<feature type="domain" description="Integrase DNA-binding" evidence="3">
    <location>
        <begin position="6"/>
        <end position="84"/>
    </location>
</feature>
<dbReference type="Pfam" id="PF13356">
    <property type="entry name" value="Arm-DNA-bind_3"/>
    <property type="match status" value="1"/>
</dbReference>
<dbReference type="EMBL" id="CP002872">
    <property type="protein sequence ID" value="AEI35814.1"/>
    <property type="molecule type" value="Genomic_DNA"/>
</dbReference>
<protein>
    <submittedName>
        <fullName evidence="4">Site-specific recombinase, phage integrase family</fullName>
    </submittedName>
</protein>
<comment type="similarity">
    <text evidence="1">Belongs to the 'phage' integrase family.</text>
</comment>
<evidence type="ECO:0000259" key="3">
    <source>
        <dbReference type="Pfam" id="PF13356"/>
    </source>
</evidence>
<dbReference type="PANTHER" id="PTHR30629:SF2">
    <property type="entry name" value="PROPHAGE INTEGRASE INTS-RELATED"/>
    <property type="match status" value="1"/>
</dbReference>
<evidence type="ECO:0000313" key="4">
    <source>
        <dbReference type="EMBL" id="AEI35814.1"/>
    </source>
</evidence>
<organism evidence="4 5">
    <name type="scientific">Francisella salina</name>
    <dbReference type="NCBI Taxonomy" id="573569"/>
    <lineage>
        <taxon>Bacteria</taxon>
        <taxon>Pseudomonadati</taxon>
        <taxon>Pseudomonadota</taxon>
        <taxon>Gammaproteobacteria</taxon>
        <taxon>Thiotrichales</taxon>
        <taxon>Francisellaceae</taxon>
        <taxon>Francisella</taxon>
    </lineage>
</organism>
<keyword evidence="5" id="KW-1185">Reference proteome</keyword>
<gene>
    <name evidence="4" type="ordered locus">F7308_0887</name>
</gene>
<evidence type="ECO:0000313" key="5">
    <source>
        <dbReference type="Proteomes" id="UP000000490"/>
    </source>
</evidence>
<proteinExistence type="inferred from homology"/>
<evidence type="ECO:0000256" key="1">
    <source>
        <dbReference type="ARBA" id="ARBA00008857"/>
    </source>
</evidence>